<gene>
    <name evidence="2" type="ORF">UFOPK3752_00217</name>
</gene>
<protein>
    <submittedName>
        <fullName evidence="2">Unannotated protein</fullName>
    </submittedName>
</protein>
<feature type="region of interest" description="Disordered" evidence="1">
    <location>
        <begin position="87"/>
        <end position="125"/>
    </location>
</feature>
<reference evidence="2" key="1">
    <citation type="submission" date="2020-05" db="EMBL/GenBank/DDBJ databases">
        <authorList>
            <person name="Chiriac C."/>
            <person name="Salcher M."/>
            <person name="Ghai R."/>
            <person name="Kavagutti S V."/>
        </authorList>
    </citation>
    <scope>NUCLEOTIDE SEQUENCE</scope>
</reference>
<evidence type="ECO:0000256" key="1">
    <source>
        <dbReference type="SAM" id="MobiDB-lite"/>
    </source>
</evidence>
<name>A0A6J7I9S0_9ZZZZ</name>
<feature type="compositionally biased region" description="Basic and acidic residues" evidence="1">
    <location>
        <begin position="115"/>
        <end position="125"/>
    </location>
</feature>
<sequence length="125" mass="13406">MSRTPLEQRMQHVERVVRAQLQGGSRVVEHAGSRGEIAQPHDHAHRLPSRVINLAANTNGEVGVIGEHSSRSDDHRIDLGADPVDVRARIGRGDPSARAVGGGDATVEGRGCLPGDERTAARDRE</sequence>
<dbReference type="AlphaFoldDB" id="A0A6J7I9S0"/>
<accession>A0A6J7I9S0</accession>
<organism evidence="2">
    <name type="scientific">freshwater metagenome</name>
    <dbReference type="NCBI Taxonomy" id="449393"/>
    <lineage>
        <taxon>unclassified sequences</taxon>
        <taxon>metagenomes</taxon>
        <taxon>ecological metagenomes</taxon>
    </lineage>
</organism>
<evidence type="ECO:0000313" key="2">
    <source>
        <dbReference type="EMBL" id="CAB4927499.1"/>
    </source>
</evidence>
<proteinExistence type="predicted"/>
<dbReference type="EMBL" id="CAFBND010000006">
    <property type="protein sequence ID" value="CAB4927499.1"/>
    <property type="molecule type" value="Genomic_DNA"/>
</dbReference>